<evidence type="ECO:0000256" key="3">
    <source>
        <dbReference type="ARBA" id="ARBA00022989"/>
    </source>
</evidence>
<name>A0ABT4S9H2_9ACTN</name>
<keyword evidence="8" id="KW-1185">Reference proteome</keyword>
<dbReference type="EMBL" id="JAPNNL010000025">
    <property type="protein sequence ID" value="MDA0633635.1"/>
    <property type="molecule type" value="Genomic_DNA"/>
</dbReference>
<organism evidence="7 8">
    <name type="scientific">Nonomuraea corallina</name>
    <dbReference type="NCBI Taxonomy" id="2989783"/>
    <lineage>
        <taxon>Bacteria</taxon>
        <taxon>Bacillati</taxon>
        <taxon>Actinomycetota</taxon>
        <taxon>Actinomycetes</taxon>
        <taxon>Streptosporangiales</taxon>
        <taxon>Streptosporangiaceae</taxon>
        <taxon>Nonomuraea</taxon>
    </lineage>
</organism>
<feature type="transmembrane region" description="Helical" evidence="5">
    <location>
        <begin position="6"/>
        <end position="31"/>
    </location>
</feature>
<evidence type="ECO:0000256" key="1">
    <source>
        <dbReference type="ARBA" id="ARBA00004127"/>
    </source>
</evidence>
<dbReference type="InterPro" id="IPR010652">
    <property type="entry name" value="DUF1232"/>
</dbReference>
<gene>
    <name evidence="7" type="ORF">OUY22_09415</name>
</gene>
<comment type="caution">
    <text evidence="7">The sequence shown here is derived from an EMBL/GenBank/DDBJ whole genome shotgun (WGS) entry which is preliminary data.</text>
</comment>
<dbReference type="Proteomes" id="UP001144036">
    <property type="component" value="Unassembled WGS sequence"/>
</dbReference>
<reference evidence="7" key="1">
    <citation type="submission" date="2022-11" db="EMBL/GenBank/DDBJ databases">
        <title>Nonomuraea corallina sp. nov., a new species of the genus Nonomuraea isolated from sea side sediment in Thai sea.</title>
        <authorList>
            <person name="Ngamcharungchit C."/>
            <person name="Matsumoto A."/>
            <person name="Suriyachadkun C."/>
            <person name="Panbangred W."/>
            <person name="Inahashi Y."/>
            <person name="Intra B."/>
        </authorList>
    </citation>
    <scope>NUCLEOTIDE SEQUENCE</scope>
    <source>
        <strain evidence="7">MCN248</strain>
    </source>
</reference>
<evidence type="ECO:0000259" key="6">
    <source>
        <dbReference type="Pfam" id="PF06803"/>
    </source>
</evidence>
<proteinExistence type="predicted"/>
<evidence type="ECO:0000313" key="8">
    <source>
        <dbReference type="Proteomes" id="UP001144036"/>
    </source>
</evidence>
<evidence type="ECO:0000256" key="5">
    <source>
        <dbReference type="SAM" id="Phobius"/>
    </source>
</evidence>
<evidence type="ECO:0000256" key="4">
    <source>
        <dbReference type="ARBA" id="ARBA00023136"/>
    </source>
</evidence>
<evidence type="ECO:0000313" key="7">
    <source>
        <dbReference type="EMBL" id="MDA0633635.1"/>
    </source>
</evidence>
<keyword evidence="3 5" id="KW-1133">Transmembrane helix</keyword>
<evidence type="ECO:0000256" key="2">
    <source>
        <dbReference type="ARBA" id="ARBA00022692"/>
    </source>
</evidence>
<sequence>MTGSWGWDLLIGTVAALLVAWLALIGTLVIIRPRGNLLREALRLLPDVLRLIRRLAADPDLPRGVRVRLALLLAYLALPLDLVPDFIPVLGQADDVIIVALVLRSVVRRAGSQALRRHWPGTDDGLAALTRLTGAGEPRATP</sequence>
<feature type="domain" description="DUF1232" evidence="6">
    <location>
        <begin position="66"/>
        <end position="101"/>
    </location>
</feature>
<dbReference type="Pfam" id="PF06803">
    <property type="entry name" value="DUF1232"/>
    <property type="match status" value="1"/>
</dbReference>
<dbReference type="RefSeq" id="WP_270154443.1">
    <property type="nucleotide sequence ID" value="NZ_JAPNNL010000025.1"/>
</dbReference>
<protein>
    <submittedName>
        <fullName evidence="7">DUF1232 domain-containing protein</fullName>
    </submittedName>
</protein>
<keyword evidence="4 5" id="KW-0472">Membrane</keyword>
<comment type="subcellular location">
    <subcellularLocation>
        <location evidence="1">Endomembrane system</location>
        <topology evidence="1">Multi-pass membrane protein</topology>
    </subcellularLocation>
</comment>
<accession>A0ABT4S9H2</accession>
<keyword evidence="2 5" id="KW-0812">Transmembrane</keyword>